<dbReference type="VEuPathDB" id="PlasmoDB:PCYB_001500"/>
<dbReference type="EMBL" id="DF157127">
    <property type="protein sequence ID" value="GAB69402.1"/>
    <property type="molecule type" value="Genomic_DNA"/>
</dbReference>
<dbReference type="KEGG" id="pcy:PCYB_001500"/>
<name>K6VJ33_PLACD</name>
<proteinExistence type="predicted"/>
<evidence type="ECO:0000259" key="1">
    <source>
        <dbReference type="Pfam" id="PF09687"/>
    </source>
</evidence>
<reference evidence="2 3" key="1">
    <citation type="journal article" date="2012" name="Nat. Genet.">
        <title>Plasmodium cynomolgi genome sequences provide insight into Plasmodium vivax and the monkey malaria clade.</title>
        <authorList>
            <person name="Tachibana S."/>
            <person name="Sullivan S.A."/>
            <person name="Kawai S."/>
            <person name="Nakamura S."/>
            <person name="Kim H.R."/>
            <person name="Goto N."/>
            <person name="Arisue N."/>
            <person name="Palacpac N.M.Q."/>
            <person name="Honma H."/>
            <person name="Yagi M."/>
            <person name="Tougan T."/>
            <person name="Katakai Y."/>
            <person name="Kaneko O."/>
            <person name="Mita T."/>
            <person name="Kita K."/>
            <person name="Yasutomi Y."/>
            <person name="Sutton P.L."/>
            <person name="Shakhbatyan R."/>
            <person name="Horii T."/>
            <person name="Yasunaga T."/>
            <person name="Barnwell J.W."/>
            <person name="Escalante A.A."/>
            <person name="Carlton J.M."/>
            <person name="Tanabe K."/>
        </authorList>
    </citation>
    <scope>NUCLEOTIDE SEQUENCE [LARGE SCALE GENOMIC DNA]</scope>
    <source>
        <strain evidence="2 3">B</strain>
    </source>
</reference>
<dbReference type="AlphaFoldDB" id="K6VJ33"/>
<dbReference type="Gene3D" id="6.10.280.180">
    <property type="entry name" value="Plasmodium RESA, N-terminal helical domain"/>
    <property type="match status" value="1"/>
</dbReference>
<accession>K6VJ33</accession>
<dbReference type="InterPro" id="IPR044885">
    <property type="entry name" value="PRESA_N_sf"/>
</dbReference>
<dbReference type="OrthoDB" id="381372at2759"/>
<dbReference type="PhylomeDB" id="K6VJ33"/>
<dbReference type="Pfam" id="PF09687">
    <property type="entry name" value="PRESAN"/>
    <property type="match status" value="1"/>
</dbReference>
<sequence>MNNLAMFKMCKPVGLFILLLGIALLNNISIPHGNAALKSNIVAFARQLSELSEIVHHYCPKTNSKEGNSKNPVDEKKFSEVYSKLKMLEAMRNYAKFTYVLKNDITNDLSAYNSLLAYLYVATKYKYPKADKEKLWKECREELKKEFQEVNDYYERICKDYEHTRIASGYSFSKKLEKYVKLWREVAFRNEIKWKNGFSTEIRNYKPKKNQSHNLRNCIKQMNSGTKKNKLMNFLKILNHYV</sequence>
<dbReference type="RefSeq" id="XP_004227620.1">
    <property type="nucleotide sequence ID" value="XM_004227572.1"/>
</dbReference>
<dbReference type="GeneID" id="14695944"/>
<protein>
    <submittedName>
        <fullName evidence="2">RAD protein</fullName>
    </submittedName>
</protein>
<evidence type="ECO:0000313" key="2">
    <source>
        <dbReference type="EMBL" id="GAB69402.1"/>
    </source>
</evidence>
<feature type="domain" description="Plasmodium RESA N-terminal" evidence="1">
    <location>
        <begin position="115"/>
        <end position="194"/>
    </location>
</feature>
<dbReference type="InterPro" id="IPR019111">
    <property type="entry name" value="PRESA_N"/>
</dbReference>
<gene>
    <name evidence="2" type="ORF">PCYB_001500</name>
</gene>
<keyword evidence="3" id="KW-1185">Reference proteome</keyword>
<organism evidence="2 3">
    <name type="scientific">Plasmodium cynomolgi (strain B)</name>
    <dbReference type="NCBI Taxonomy" id="1120755"/>
    <lineage>
        <taxon>Eukaryota</taxon>
        <taxon>Sar</taxon>
        <taxon>Alveolata</taxon>
        <taxon>Apicomplexa</taxon>
        <taxon>Aconoidasida</taxon>
        <taxon>Haemosporida</taxon>
        <taxon>Plasmodiidae</taxon>
        <taxon>Plasmodium</taxon>
        <taxon>Plasmodium (Plasmodium)</taxon>
    </lineage>
</organism>
<dbReference type="Proteomes" id="UP000006319">
    <property type="component" value="Unassembled WGS sequence"/>
</dbReference>
<evidence type="ECO:0000313" key="3">
    <source>
        <dbReference type="Proteomes" id="UP000006319"/>
    </source>
</evidence>